<organism evidence="1 2">
    <name type="scientific">Arenibacter certesii</name>
    <dbReference type="NCBI Taxonomy" id="228955"/>
    <lineage>
        <taxon>Bacteria</taxon>
        <taxon>Pseudomonadati</taxon>
        <taxon>Bacteroidota</taxon>
        <taxon>Flavobacteriia</taxon>
        <taxon>Flavobacteriales</taxon>
        <taxon>Flavobacteriaceae</taxon>
        <taxon>Arenibacter</taxon>
    </lineage>
</organism>
<gene>
    <name evidence="1" type="primary">ftsQ</name>
    <name evidence="1" type="ORF">GCM10007383_22760</name>
</gene>
<keyword evidence="1" id="KW-0132">Cell division</keyword>
<dbReference type="EMBL" id="BMWP01000014">
    <property type="protein sequence ID" value="GGW37341.1"/>
    <property type="molecule type" value="Genomic_DNA"/>
</dbReference>
<reference evidence="1" key="1">
    <citation type="journal article" date="2014" name="Int. J. Syst. Evol. Microbiol.">
        <title>Complete genome sequence of Corynebacterium casei LMG S-19264T (=DSM 44701T), isolated from a smear-ripened cheese.</title>
        <authorList>
            <consortium name="US DOE Joint Genome Institute (JGI-PGF)"/>
            <person name="Walter F."/>
            <person name="Albersmeier A."/>
            <person name="Kalinowski J."/>
            <person name="Ruckert C."/>
        </authorList>
    </citation>
    <scope>NUCLEOTIDE SEQUENCE</scope>
    <source>
        <strain evidence="1">KCTC 12113</strain>
    </source>
</reference>
<dbReference type="RefSeq" id="WP_026814811.1">
    <property type="nucleotide sequence ID" value="NZ_BMWP01000014.1"/>
</dbReference>
<sequence>MRINWNFIKMGVLLLVVMGLYAFSNVRNGNKRIEKVQIEFVGDQNLYMTQETVNKLLIHNYGDLTNLTKEHIVLNNIEKAIEANEMVKNAQVFLTVNGDLVAKVAQRKPIARVEGSKKYYLDEDGKPMPFSRYHSARVPLITGDVNENSLKDVYAILKYSETDEFLTKNIIGVHIAGEQKYLLRFRMEDFVVDLGNVEGLDRKFSNFRAFYVKAYKDKSLEDYHTVSLAFNNQVVCTKN</sequence>
<proteinExistence type="predicted"/>
<protein>
    <submittedName>
        <fullName evidence="1">Cell division protein FtsQ</fullName>
    </submittedName>
</protein>
<name>A0A918IYT6_9FLAO</name>
<keyword evidence="2" id="KW-1185">Reference proteome</keyword>
<dbReference type="GO" id="GO:0051301">
    <property type="term" value="P:cell division"/>
    <property type="evidence" value="ECO:0007669"/>
    <property type="project" value="UniProtKB-KW"/>
</dbReference>
<keyword evidence="1" id="KW-0131">Cell cycle</keyword>
<dbReference type="AlphaFoldDB" id="A0A918IYT6"/>
<dbReference type="Proteomes" id="UP000634668">
    <property type="component" value="Unassembled WGS sequence"/>
</dbReference>
<evidence type="ECO:0000313" key="1">
    <source>
        <dbReference type="EMBL" id="GGW37341.1"/>
    </source>
</evidence>
<comment type="caution">
    <text evidence="1">The sequence shown here is derived from an EMBL/GenBank/DDBJ whole genome shotgun (WGS) entry which is preliminary data.</text>
</comment>
<evidence type="ECO:0000313" key="2">
    <source>
        <dbReference type="Proteomes" id="UP000634668"/>
    </source>
</evidence>
<reference evidence="1" key="2">
    <citation type="submission" date="2020-09" db="EMBL/GenBank/DDBJ databases">
        <authorList>
            <person name="Sun Q."/>
            <person name="Kim S."/>
        </authorList>
    </citation>
    <scope>NUCLEOTIDE SEQUENCE</scope>
    <source>
        <strain evidence="1">KCTC 12113</strain>
    </source>
</reference>
<accession>A0A918IYT6</accession>